<organism evidence="1 2">
    <name type="scientific">Leptospira tipperaryensis</name>
    <dbReference type="NCBI Taxonomy" id="2564040"/>
    <lineage>
        <taxon>Bacteria</taxon>
        <taxon>Pseudomonadati</taxon>
        <taxon>Spirochaetota</taxon>
        <taxon>Spirochaetia</taxon>
        <taxon>Leptospirales</taxon>
        <taxon>Leptospiraceae</taxon>
        <taxon>Leptospira</taxon>
    </lineage>
</organism>
<reference evidence="1 2" key="1">
    <citation type="submission" date="2016-04" db="EMBL/GenBank/DDBJ databases">
        <title>Complete genome seqeunce of Leptospira alstonii serovar Room22.</title>
        <authorList>
            <person name="Nally J.E."/>
            <person name="Bayles D.O."/>
            <person name="Hurley D."/>
            <person name="Fanning S."/>
            <person name="McMahon B.J."/>
            <person name="Arent Z."/>
        </authorList>
    </citation>
    <scope>NUCLEOTIDE SEQUENCE [LARGE SCALE GENOMIC DNA]</scope>
    <source>
        <strain evidence="1 2">GWTS #1</strain>
    </source>
</reference>
<evidence type="ECO:0000313" key="1">
    <source>
        <dbReference type="EMBL" id="AOP34871.1"/>
    </source>
</evidence>
<dbReference type="Proteomes" id="UP000094197">
    <property type="component" value="Chromosome 1"/>
</dbReference>
<gene>
    <name evidence="1" type="ORF">A0128_14055</name>
</gene>
<dbReference type="EMBL" id="CP015217">
    <property type="protein sequence ID" value="AOP34871.1"/>
    <property type="molecule type" value="Genomic_DNA"/>
</dbReference>
<proteinExistence type="predicted"/>
<protein>
    <submittedName>
        <fullName evidence="1">Uncharacterized protein</fullName>
    </submittedName>
</protein>
<evidence type="ECO:0000313" key="2">
    <source>
        <dbReference type="Proteomes" id="UP000094197"/>
    </source>
</evidence>
<name>A0A1D7UZ67_9LEPT</name>
<dbReference type="AlphaFoldDB" id="A0A1D7UZ67"/>
<dbReference type="KEGG" id="laj:A0128_14055"/>
<sequence>MRSCSENGGAYSTLKGTLVKSSIEGNYRIDWENSYNQNAQYPVGVLKLLSLESQSGSDCYTQNPQFPPPGACNK</sequence>
<keyword evidence="2" id="KW-1185">Reference proteome</keyword>
<accession>A0A1D7UZ67</accession>